<protein>
    <recommendedName>
        <fullName evidence="3">SPOR domain-containing protein</fullName>
    </recommendedName>
</protein>
<evidence type="ECO:0008006" key="3">
    <source>
        <dbReference type="Google" id="ProtNLM"/>
    </source>
</evidence>
<organism evidence="1 2">
    <name type="scientific">Sphingomonas plantiphila</name>
    <dbReference type="NCBI Taxonomy" id="3163295"/>
    <lineage>
        <taxon>Bacteria</taxon>
        <taxon>Pseudomonadati</taxon>
        <taxon>Pseudomonadota</taxon>
        <taxon>Alphaproteobacteria</taxon>
        <taxon>Sphingomonadales</taxon>
        <taxon>Sphingomonadaceae</taxon>
        <taxon>Sphingomonas</taxon>
    </lineage>
</organism>
<dbReference type="Proteomes" id="UP001629244">
    <property type="component" value="Unassembled WGS sequence"/>
</dbReference>
<evidence type="ECO:0000313" key="2">
    <source>
        <dbReference type="Proteomes" id="UP001629244"/>
    </source>
</evidence>
<accession>A0ABW8YH78</accession>
<proteinExistence type="predicted"/>
<sequence length="93" mass="10798">MLIYEREYDYREDTEITIGYFSSEQDARTAQERIAAKPGFREFPEGFSVSRITVGRVAGWEDGFFSEPGPPPKDKDCEYFDLPFWMSEPPVSK</sequence>
<name>A0ABW8YH78_9SPHN</name>
<dbReference type="RefSeq" id="WP_408076501.1">
    <property type="nucleotide sequence ID" value="NZ_JBELQC010000001.1"/>
</dbReference>
<evidence type="ECO:0000313" key="1">
    <source>
        <dbReference type="EMBL" id="MFL9839529.1"/>
    </source>
</evidence>
<reference evidence="1 2" key="1">
    <citation type="submission" date="2024-06" db="EMBL/GenBank/DDBJ databases">
        <authorList>
            <person name="Kaempfer P."/>
            <person name="Viver T."/>
        </authorList>
    </citation>
    <scope>NUCLEOTIDE SEQUENCE [LARGE SCALE GENOMIC DNA]</scope>
    <source>
        <strain evidence="1 2">ST-64</strain>
    </source>
</reference>
<comment type="caution">
    <text evidence="1">The sequence shown here is derived from an EMBL/GenBank/DDBJ whole genome shotgun (WGS) entry which is preliminary data.</text>
</comment>
<dbReference type="EMBL" id="JBELQC010000001">
    <property type="protein sequence ID" value="MFL9839529.1"/>
    <property type="molecule type" value="Genomic_DNA"/>
</dbReference>
<gene>
    <name evidence="1" type="ORF">ABS767_01020</name>
</gene>
<keyword evidence="2" id="KW-1185">Reference proteome</keyword>